<dbReference type="PANTHER" id="PTHR43877">
    <property type="entry name" value="AMINOALKYLPHOSPHONATE N-ACETYLTRANSFERASE-RELATED-RELATED"/>
    <property type="match status" value="1"/>
</dbReference>
<dbReference type="InterPro" id="IPR000182">
    <property type="entry name" value="GNAT_dom"/>
</dbReference>
<dbReference type="InterPro" id="IPR050832">
    <property type="entry name" value="Bact_Acetyltransf"/>
</dbReference>
<feature type="domain" description="N-acetyltransferase" evidence="3">
    <location>
        <begin position="1"/>
        <end position="156"/>
    </location>
</feature>
<dbReference type="CDD" id="cd04301">
    <property type="entry name" value="NAT_SF"/>
    <property type="match status" value="1"/>
</dbReference>
<dbReference type="PROSITE" id="PS51186">
    <property type="entry name" value="GNAT"/>
    <property type="match status" value="1"/>
</dbReference>
<evidence type="ECO:0000313" key="5">
    <source>
        <dbReference type="Proteomes" id="UP000654279"/>
    </source>
</evidence>
<dbReference type="EMBL" id="JACRSO010000001">
    <property type="protein sequence ID" value="MBC8528660.1"/>
    <property type="molecule type" value="Genomic_DNA"/>
</dbReference>
<proteinExistence type="predicted"/>
<evidence type="ECO:0000256" key="1">
    <source>
        <dbReference type="ARBA" id="ARBA00022679"/>
    </source>
</evidence>
<keyword evidence="2" id="KW-0012">Acyltransferase</keyword>
<dbReference type="Gene3D" id="3.40.630.30">
    <property type="match status" value="1"/>
</dbReference>
<sequence>MQVRRFRAEDATAVSALVRRNFMEVNIRDYPLCEMQALFEAYSPEKILEIASQAHTYVVTDEGERIVGTGSITSYWGSQTESILLTIFVLPEYHGRGIGRRIIQALEGDELFLRARRIEIPASITACRFYEKMGYGYKGGVKSLDAEGLYRMEKFR</sequence>
<dbReference type="RefSeq" id="WP_249284637.1">
    <property type="nucleotide sequence ID" value="NZ_JACRSO010000001.1"/>
</dbReference>
<keyword evidence="5" id="KW-1185">Reference proteome</keyword>
<dbReference type="GO" id="GO:0016747">
    <property type="term" value="F:acyltransferase activity, transferring groups other than amino-acyl groups"/>
    <property type="evidence" value="ECO:0007669"/>
    <property type="project" value="InterPro"/>
</dbReference>
<dbReference type="Proteomes" id="UP000654279">
    <property type="component" value="Unassembled WGS sequence"/>
</dbReference>
<evidence type="ECO:0000259" key="3">
    <source>
        <dbReference type="PROSITE" id="PS51186"/>
    </source>
</evidence>
<comment type="caution">
    <text evidence="4">The sequence shown here is derived from an EMBL/GenBank/DDBJ whole genome shotgun (WGS) entry which is preliminary data.</text>
</comment>
<name>A0A926D1M8_9FIRM</name>
<keyword evidence="1" id="KW-0808">Transferase</keyword>
<organism evidence="4 5">
    <name type="scientific">Luoshenia tenuis</name>
    <dbReference type="NCBI Taxonomy" id="2763654"/>
    <lineage>
        <taxon>Bacteria</taxon>
        <taxon>Bacillati</taxon>
        <taxon>Bacillota</taxon>
        <taxon>Clostridia</taxon>
        <taxon>Christensenellales</taxon>
        <taxon>Christensenellaceae</taxon>
        <taxon>Luoshenia</taxon>
    </lineage>
</organism>
<evidence type="ECO:0000313" key="4">
    <source>
        <dbReference type="EMBL" id="MBC8528660.1"/>
    </source>
</evidence>
<dbReference type="InterPro" id="IPR016181">
    <property type="entry name" value="Acyl_CoA_acyltransferase"/>
</dbReference>
<protein>
    <submittedName>
        <fullName evidence="4">GNAT family N-acetyltransferase</fullName>
    </submittedName>
</protein>
<gene>
    <name evidence="4" type="ORF">H8699_04310</name>
</gene>
<evidence type="ECO:0000256" key="2">
    <source>
        <dbReference type="ARBA" id="ARBA00023315"/>
    </source>
</evidence>
<dbReference type="Pfam" id="PF00583">
    <property type="entry name" value="Acetyltransf_1"/>
    <property type="match status" value="1"/>
</dbReference>
<dbReference type="AlphaFoldDB" id="A0A926D1M8"/>
<dbReference type="SUPFAM" id="SSF55729">
    <property type="entry name" value="Acyl-CoA N-acyltransferases (Nat)"/>
    <property type="match status" value="1"/>
</dbReference>
<reference evidence="4" key="1">
    <citation type="submission" date="2020-08" db="EMBL/GenBank/DDBJ databases">
        <title>Genome public.</title>
        <authorList>
            <person name="Liu C."/>
            <person name="Sun Q."/>
        </authorList>
    </citation>
    <scope>NUCLEOTIDE SEQUENCE</scope>
    <source>
        <strain evidence="4">NSJ-44</strain>
    </source>
</reference>
<accession>A0A926D1M8</accession>